<dbReference type="InterPro" id="IPR008949">
    <property type="entry name" value="Isoprenoid_synthase_dom_sf"/>
</dbReference>
<keyword evidence="2" id="KW-1185">Reference proteome</keyword>
<comment type="caution">
    <text evidence="1">The sequence shown here is derived from an EMBL/GenBank/DDBJ whole genome shotgun (WGS) entry which is preliminary data.</text>
</comment>
<dbReference type="SUPFAM" id="SSF48576">
    <property type="entry name" value="Terpenoid synthases"/>
    <property type="match status" value="1"/>
</dbReference>
<dbReference type="RefSeq" id="WP_108918374.1">
    <property type="nucleotide sequence ID" value="NZ_BGJY01000022.1"/>
</dbReference>
<reference evidence="1 2" key="1">
    <citation type="journal article" date="2018" name="Appl. Microbiol. Biotechnol.">
        <title>Co-cultivation of the strictly anaerobic methanogen Methanosarcina barkeri with aerobic methanotrophs in an oxygen-limited membrane bioreactor.</title>
        <authorList>
            <person name="In 't Zandt M.H."/>
            <person name="van den Bosch T.J.M."/>
            <person name="Rijkers R."/>
            <person name="van Kessel M.A.H.J."/>
            <person name="Jetten M.S.M."/>
            <person name="Welte C.U."/>
        </authorList>
    </citation>
    <scope>NUCLEOTIDE SEQUENCE [LARGE SCALE GENOMIC DNA]</scope>
    <source>
        <strain evidence="1 2">DSM 17706</strain>
    </source>
</reference>
<dbReference type="PANTHER" id="PTHR31480">
    <property type="entry name" value="BIFUNCTIONAL LYCOPENE CYCLASE/PHYTOENE SYNTHASE"/>
    <property type="match status" value="1"/>
</dbReference>
<dbReference type="Gene3D" id="1.10.600.10">
    <property type="entry name" value="Farnesyl Diphosphate Synthase"/>
    <property type="match status" value="1"/>
</dbReference>
<dbReference type="EMBL" id="PUIV01000038">
    <property type="protein sequence ID" value="PWB92707.1"/>
    <property type="molecule type" value="Genomic_DNA"/>
</dbReference>
<sequence length="292" mass="32730">MDEAATTERETELAEHYRHCEAALREQDLDLWLACLFAPAQARPHLHAIGAFAAEISSVRARVSQPILGEMRLRWWYDALEAAEDNEGARAHPIADALFDTLNRCAIPREEVSELLETHSFDLYDDPMESLEALETYCDRVFGAPMRWRARIIDAADAARQEEALRLAGRAYGLTAILRALPRHLAQGQRFAPADLLARHRAAEDFAEAKATPAVADALAELRGAARDAFERARKSVRGDGAARAALLPAALIPLYLGEMERKGFDPFRSIAEPAQWRRQWRLWRAARGRGI</sequence>
<dbReference type="GO" id="GO:0016765">
    <property type="term" value="F:transferase activity, transferring alkyl or aryl (other than methyl) groups"/>
    <property type="evidence" value="ECO:0007669"/>
    <property type="project" value="UniProtKB-ARBA"/>
</dbReference>
<name>A0A2U1SM63_METSR</name>
<dbReference type="AlphaFoldDB" id="A0A2U1SM63"/>
<accession>A0A2U1SM63</accession>
<protein>
    <submittedName>
        <fullName evidence="1">Phytoene/squalene synthase family protein</fullName>
    </submittedName>
</protein>
<proteinExistence type="predicted"/>
<dbReference type="Proteomes" id="UP000245137">
    <property type="component" value="Unassembled WGS sequence"/>
</dbReference>
<dbReference type="Pfam" id="PF00494">
    <property type="entry name" value="SQS_PSY"/>
    <property type="match status" value="1"/>
</dbReference>
<organism evidence="1 2">
    <name type="scientific">Methylosinus sporium</name>
    <dbReference type="NCBI Taxonomy" id="428"/>
    <lineage>
        <taxon>Bacteria</taxon>
        <taxon>Pseudomonadati</taxon>
        <taxon>Pseudomonadota</taxon>
        <taxon>Alphaproteobacteria</taxon>
        <taxon>Hyphomicrobiales</taxon>
        <taxon>Methylocystaceae</taxon>
        <taxon>Methylosinus</taxon>
    </lineage>
</organism>
<evidence type="ECO:0000313" key="2">
    <source>
        <dbReference type="Proteomes" id="UP000245137"/>
    </source>
</evidence>
<dbReference type="InterPro" id="IPR002060">
    <property type="entry name" value="Squ/phyt_synthse"/>
</dbReference>
<gene>
    <name evidence="1" type="ORF">C5689_16680</name>
</gene>
<dbReference type="OrthoDB" id="9814909at2"/>
<evidence type="ECO:0000313" key="1">
    <source>
        <dbReference type="EMBL" id="PWB92707.1"/>
    </source>
</evidence>